<organism evidence="2 3">
    <name type="scientific">Penicillium frequentans</name>
    <dbReference type="NCBI Taxonomy" id="3151616"/>
    <lineage>
        <taxon>Eukaryota</taxon>
        <taxon>Fungi</taxon>
        <taxon>Dikarya</taxon>
        <taxon>Ascomycota</taxon>
        <taxon>Pezizomycotina</taxon>
        <taxon>Eurotiomycetes</taxon>
        <taxon>Eurotiomycetidae</taxon>
        <taxon>Eurotiales</taxon>
        <taxon>Aspergillaceae</taxon>
        <taxon>Penicillium</taxon>
    </lineage>
</organism>
<evidence type="ECO:0000256" key="1">
    <source>
        <dbReference type="SAM" id="Phobius"/>
    </source>
</evidence>
<name>A0AAD6CP49_9EURO</name>
<keyword evidence="1" id="KW-0812">Transmembrane</keyword>
<keyword evidence="1" id="KW-1133">Transmembrane helix</keyword>
<keyword evidence="3" id="KW-1185">Reference proteome</keyword>
<reference evidence="2 3" key="1">
    <citation type="journal article" date="2023" name="IMA Fungus">
        <title>Comparative genomic study of the Penicillium genus elucidates a diverse pangenome and 15 lateral gene transfer events.</title>
        <authorList>
            <person name="Petersen C."/>
            <person name="Sorensen T."/>
            <person name="Nielsen M.R."/>
            <person name="Sondergaard T.E."/>
            <person name="Sorensen J.L."/>
            <person name="Fitzpatrick D.A."/>
            <person name="Frisvad J.C."/>
            <person name="Nielsen K.L."/>
        </authorList>
    </citation>
    <scope>NUCLEOTIDE SEQUENCE [LARGE SCALE GENOMIC DNA]</scope>
    <source>
        <strain evidence="2 3">IBT 35679</strain>
    </source>
</reference>
<proteinExistence type="predicted"/>
<comment type="caution">
    <text evidence="2">The sequence shown here is derived from an EMBL/GenBank/DDBJ whole genome shotgun (WGS) entry which is preliminary data.</text>
</comment>
<evidence type="ECO:0000313" key="3">
    <source>
        <dbReference type="Proteomes" id="UP001220324"/>
    </source>
</evidence>
<feature type="transmembrane region" description="Helical" evidence="1">
    <location>
        <begin position="20"/>
        <end position="37"/>
    </location>
</feature>
<dbReference type="EMBL" id="JAQIZZ010000007">
    <property type="protein sequence ID" value="KAJ5532527.1"/>
    <property type="molecule type" value="Genomic_DNA"/>
</dbReference>
<sequence>MLECHVTTDDTTISQTLASFQMLALFAAMFLVTIPVIDSFHALMFFTSPALIPGSAHRMPVVQSAAANSIIYECQD</sequence>
<accession>A0AAD6CP49</accession>
<keyword evidence="1" id="KW-0472">Membrane</keyword>
<evidence type="ECO:0000313" key="2">
    <source>
        <dbReference type="EMBL" id="KAJ5532527.1"/>
    </source>
</evidence>
<protein>
    <submittedName>
        <fullName evidence="2">Uncharacterized protein</fullName>
    </submittedName>
</protein>
<gene>
    <name evidence="2" type="ORF">N7494_009079</name>
</gene>
<dbReference type="Proteomes" id="UP001220324">
    <property type="component" value="Unassembled WGS sequence"/>
</dbReference>
<dbReference type="AlphaFoldDB" id="A0AAD6CP49"/>